<dbReference type="AlphaFoldDB" id="A0A9D2N732"/>
<name>A0A9D2N732_9FIRM</name>
<evidence type="ECO:0000313" key="1">
    <source>
        <dbReference type="EMBL" id="HJC10623.1"/>
    </source>
</evidence>
<proteinExistence type="predicted"/>
<dbReference type="Proteomes" id="UP000823893">
    <property type="component" value="Unassembled WGS sequence"/>
</dbReference>
<organism evidence="1 2">
    <name type="scientific">Candidatus Blautia merdigallinarum</name>
    <dbReference type="NCBI Taxonomy" id="2838495"/>
    <lineage>
        <taxon>Bacteria</taxon>
        <taxon>Bacillati</taxon>
        <taxon>Bacillota</taxon>
        <taxon>Clostridia</taxon>
        <taxon>Lachnospirales</taxon>
        <taxon>Lachnospiraceae</taxon>
        <taxon>Blautia</taxon>
    </lineage>
</organism>
<evidence type="ECO:0000313" key="2">
    <source>
        <dbReference type="Proteomes" id="UP000823893"/>
    </source>
</evidence>
<sequence>MGNTATSFCTKIGSGMGTAVLGWILGIGGNLELKAVMLNIRPGHNPQLMEACSTLKEYSEFVEKVRGYTKTLELNMALDKAVTECIEEGILADFLRKNRAEVIKVSLYEYDQEQHMKWLREEGYEQGHEDGKEDTLVTNIRALMKNMNISVQQAMEVLEVPKEKYKIYEEKVRET</sequence>
<gene>
    <name evidence="1" type="ORF">H9935_07370</name>
</gene>
<accession>A0A9D2N732</accession>
<protein>
    <submittedName>
        <fullName evidence="1">Uncharacterized protein</fullName>
    </submittedName>
</protein>
<dbReference type="EMBL" id="DWWV01000093">
    <property type="protein sequence ID" value="HJC10623.1"/>
    <property type="molecule type" value="Genomic_DNA"/>
</dbReference>
<reference evidence="1" key="1">
    <citation type="journal article" date="2021" name="PeerJ">
        <title>Extensive microbial diversity within the chicken gut microbiome revealed by metagenomics and culture.</title>
        <authorList>
            <person name="Gilroy R."/>
            <person name="Ravi A."/>
            <person name="Getino M."/>
            <person name="Pursley I."/>
            <person name="Horton D.L."/>
            <person name="Alikhan N.F."/>
            <person name="Baker D."/>
            <person name="Gharbi K."/>
            <person name="Hall N."/>
            <person name="Watson M."/>
            <person name="Adriaenssens E.M."/>
            <person name="Foster-Nyarko E."/>
            <person name="Jarju S."/>
            <person name="Secka A."/>
            <person name="Antonio M."/>
            <person name="Oren A."/>
            <person name="Chaudhuri R.R."/>
            <person name="La Ragione R."/>
            <person name="Hildebrand F."/>
            <person name="Pallen M.J."/>
        </authorList>
    </citation>
    <scope>NUCLEOTIDE SEQUENCE</scope>
    <source>
        <strain evidence="1">ChiSxjej6B18-287</strain>
    </source>
</reference>
<reference evidence="1" key="2">
    <citation type="submission" date="2021-04" db="EMBL/GenBank/DDBJ databases">
        <authorList>
            <person name="Gilroy R."/>
        </authorList>
    </citation>
    <scope>NUCLEOTIDE SEQUENCE</scope>
    <source>
        <strain evidence="1">ChiSxjej6B18-287</strain>
    </source>
</reference>
<comment type="caution">
    <text evidence="1">The sequence shown here is derived from an EMBL/GenBank/DDBJ whole genome shotgun (WGS) entry which is preliminary data.</text>
</comment>